<dbReference type="Proteomes" id="UP000182725">
    <property type="component" value="Unassembled WGS sequence"/>
</dbReference>
<dbReference type="AlphaFoldDB" id="A0A1H5PFN4"/>
<proteinExistence type="predicted"/>
<name>A0A1H5PFN4_9MICC</name>
<accession>A0A1H5PFN4</accession>
<gene>
    <name evidence="1" type="ORF">SAMN04489740_4279</name>
</gene>
<organism evidence="1 2">
    <name type="scientific">Arthrobacter alpinus</name>
    <dbReference type="NCBI Taxonomy" id="656366"/>
    <lineage>
        <taxon>Bacteria</taxon>
        <taxon>Bacillati</taxon>
        <taxon>Actinomycetota</taxon>
        <taxon>Actinomycetes</taxon>
        <taxon>Micrococcales</taxon>
        <taxon>Micrococcaceae</taxon>
        <taxon>Arthrobacter</taxon>
    </lineage>
</organism>
<sequence length="332" mass="35939">MTTISGDIATFLDALRHSLTSPRGLAVIALVGPRMEREDVVVNGVPSTHIAFPDAGTTLLYQRDKLVSALIYTTRTDEHEQYWQLGDLIDGVQVRSDRKTVVAALGAPRRASQDFDLYLTDYGYIRLDFENNKLTAVGVAQGDGADVDDSPDGVPTGLTLPEAAPVSLPEIVTDATGDIEIFAAALGTSRTSPENAAVAAFLGGEPKVDKKNYGDTPAEYLIFATSGVTQLFKDGVATSIFIKPAGDKKNAPYPIPDALIDGLSLTATREEINVFFANRIRSGEAYNLFRVNRRMLHFEFDATNALRLITIMLTDVLQSVDDGTRRRASLLG</sequence>
<protein>
    <submittedName>
        <fullName evidence="1">Uncharacterized protein</fullName>
    </submittedName>
</protein>
<dbReference type="RefSeq" id="WP_074713747.1">
    <property type="nucleotide sequence ID" value="NZ_FNTV01000002.1"/>
</dbReference>
<dbReference type="EMBL" id="FNTV01000002">
    <property type="protein sequence ID" value="SEF12723.1"/>
    <property type="molecule type" value="Genomic_DNA"/>
</dbReference>
<evidence type="ECO:0000313" key="2">
    <source>
        <dbReference type="Proteomes" id="UP000182725"/>
    </source>
</evidence>
<reference evidence="1 2" key="1">
    <citation type="submission" date="2016-10" db="EMBL/GenBank/DDBJ databases">
        <authorList>
            <person name="de Groot N.N."/>
        </authorList>
    </citation>
    <scope>NUCLEOTIDE SEQUENCE [LARGE SCALE GENOMIC DNA]</scope>
    <source>
        <strain evidence="1 2">DSM 22274</strain>
    </source>
</reference>
<evidence type="ECO:0000313" key="1">
    <source>
        <dbReference type="EMBL" id="SEF12723.1"/>
    </source>
</evidence>